<dbReference type="Pfam" id="PF19086">
    <property type="entry name" value="Terpene_syn_C_2"/>
    <property type="match status" value="1"/>
</dbReference>
<evidence type="ECO:0000313" key="2">
    <source>
        <dbReference type="Proteomes" id="UP000184383"/>
    </source>
</evidence>
<proteinExistence type="predicted"/>
<dbReference type="EMBL" id="KV878211">
    <property type="protein sequence ID" value="OJJ36389.1"/>
    <property type="molecule type" value="Genomic_DNA"/>
</dbReference>
<dbReference type="VEuPathDB" id="FungiDB:ASPWEDRAFT_405507"/>
<dbReference type="RefSeq" id="XP_040690065.1">
    <property type="nucleotide sequence ID" value="XM_040835345.1"/>
</dbReference>
<dbReference type="GeneID" id="63751193"/>
<dbReference type="InterPro" id="IPR008949">
    <property type="entry name" value="Isoprenoid_synthase_dom_sf"/>
</dbReference>
<sequence length="384" mass="43644">MADPWKERSQILSPPLRANNASYLSTIPPRLSKYARLADDATIQFHLDTVGVDNIGIVDGNLTPCGNLAAMMYPDALPDRLGVVAYMLEAAFFWDDLNCPEPDESTVKDSVSNSRREAHMKGPVWKEKMKQAFSKAVKGFITVDPVMGSDVLRTWNTWRAAEMDIHGRFDQYSTLDEYVEDRIHDLAYPCAMEFGKFASNLKLTFDEEESVQHGIWPLKPHGVYCNDYHSWDKELKAHEDSDGKIPIINAVVILQRLHGLSVDEAKVYLKNKCFELDREYHRRKEKFITTTEDGISPSVLRLLDHCEQTTTGHTMWVMQSYRHKAPGGDGYREYYASRLREGADFSNGAKAKDTKTVQEAQYCELTMRVGDGIDNIQRDDDCAA</sequence>
<dbReference type="OrthoDB" id="6921389at2759"/>
<dbReference type="AlphaFoldDB" id="A0A1L9RN58"/>
<accession>A0A1L9RN58</accession>
<dbReference type="SUPFAM" id="SSF48576">
    <property type="entry name" value="Terpenoid synthases"/>
    <property type="match status" value="1"/>
</dbReference>
<protein>
    <recommendedName>
        <fullName evidence="3">Terpenoid synthase</fullName>
    </recommendedName>
</protein>
<name>A0A1L9RN58_ASPWE</name>
<dbReference type="STRING" id="1073089.A0A1L9RN58"/>
<evidence type="ECO:0008006" key="3">
    <source>
        <dbReference type="Google" id="ProtNLM"/>
    </source>
</evidence>
<evidence type="ECO:0000313" key="1">
    <source>
        <dbReference type="EMBL" id="OJJ36389.1"/>
    </source>
</evidence>
<dbReference type="Gene3D" id="1.10.600.10">
    <property type="entry name" value="Farnesyl Diphosphate Synthase"/>
    <property type="match status" value="1"/>
</dbReference>
<dbReference type="Proteomes" id="UP000184383">
    <property type="component" value="Unassembled WGS sequence"/>
</dbReference>
<gene>
    <name evidence="1" type="ORF">ASPWEDRAFT_405507</name>
</gene>
<reference evidence="2" key="1">
    <citation type="journal article" date="2017" name="Genome Biol.">
        <title>Comparative genomics reveals high biological diversity and specific adaptations in the industrially and medically important fungal genus Aspergillus.</title>
        <authorList>
            <person name="de Vries R.P."/>
            <person name="Riley R."/>
            <person name="Wiebenga A."/>
            <person name="Aguilar-Osorio G."/>
            <person name="Amillis S."/>
            <person name="Uchima C.A."/>
            <person name="Anderluh G."/>
            <person name="Asadollahi M."/>
            <person name="Askin M."/>
            <person name="Barry K."/>
            <person name="Battaglia E."/>
            <person name="Bayram O."/>
            <person name="Benocci T."/>
            <person name="Braus-Stromeyer S.A."/>
            <person name="Caldana C."/>
            <person name="Canovas D."/>
            <person name="Cerqueira G.C."/>
            <person name="Chen F."/>
            <person name="Chen W."/>
            <person name="Choi C."/>
            <person name="Clum A."/>
            <person name="Dos Santos R.A."/>
            <person name="Damasio A.R."/>
            <person name="Diallinas G."/>
            <person name="Emri T."/>
            <person name="Fekete E."/>
            <person name="Flipphi M."/>
            <person name="Freyberg S."/>
            <person name="Gallo A."/>
            <person name="Gournas C."/>
            <person name="Habgood R."/>
            <person name="Hainaut M."/>
            <person name="Harispe M.L."/>
            <person name="Henrissat B."/>
            <person name="Hilden K.S."/>
            <person name="Hope R."/>
            <person name="Hossain A."/>
            <person name="Karabika E."/>
            <person name="Karaffa L."/>
            <person name="Karanyi Z."/>
            <person name="Krasevec N."/>
            <person name="Kuo A."/>
            <person name="Kusch H."/>
            <person name="LaButti K."/>
            <person name="Lagendijk E.L."/>
            <person name="Lapidus A."/>
            <person name="Levasseur A."/>
            <person name="Lindquist E."/>
            <person name="Lipzen A."/>
            <person name="Logrieco A.F."/>
            <person name="MacCabe A."/>
            <person name="Maekelae M.R."/>
            <person name="Malavazi I."/>
            <person name="Melin P."/>
            <person name="Meyer V."/>
            <person name="Mielnichuk N."/>
            <person name="Miskei M."/>
            <person name="Molnar A.P."/>
            <person name="Mule G."/>
            <person name="Ngan C.Y."/>
            <person name="Orejas M."/>
            <person name="Orosz E."/>
            <person name="Ouedraogo J.P."/>
            <person name="Overkamp K.M."/>
            <person name="Park H.-S."/>
            <person name="Perrone G."/>
            <person name="Piumi F."/>
            <person name="Punt P.J."/>
            <person name="Ram A.F."/>
            <person name="Ramon A."/>
            <person name="Rauscher S."/>
            <person name="Record E."/>
            <person name="Riano-Pachon D.M."/>
            <person name="Robert V."/>
            <person name="Roehrig J."/>
            <person name="Ruller R."/>
            <person name="Salamov A."/>
            <person name="Salih N.S."/>
            <person name="Samson R.A."/>
            <person name="Sandor E."/>
            <person name="Sanguinetti M."/>
            <person name="Schuetze T."/>
            <person name="Sepcic K."/>
            <person name="Shelest E."/>
            <person name="Sherlock G."/>
            <person name="Sophianopoulou V."/>
            <person name="Squina F.M."/>
            <person name="Sun H."/>
            <person name="Susca A."/>
            <person name="Todd R.B."/>
            <person name="Tsang A."/>
            <person name="Unkles S.E."/>
            <person name="van de Wiele N."/>
            <person name="van Rossen-Uffink D."/>
            <person name="Oliveira J.V."/>
            <person name="Vesth T.C."/>
            <person name="Visser J."/>
            <person name="Yu J.-H."/>
            <person name="Zhou M."/>
            <person name="Andersen M.R."/>
            <person name="Archer D.B."/>
            <person name="Baker S.E."/>
            <person name="Benoit I."/>
            <person name="Brakhage A.A."/>
            <person name="Braus G.H."/>
            <person name="Fischer R."/>
            <person name="Frisvad J.C."/>
            <person name="Goldman G.H."/>
            <person name="Houbraken J."/>
            <person name="Oakley B."/>
            <person name="Pocsi I."/>
            <person name="Scazzocchio C."/>
            <person name="Seiboth B."/>
            <person name="vanKuyk P.A."/>
            <person name="Wortman J."/>
            <person name="Dyer P.S."/>
            <person name="Grigoriev I.V."/>
        </authorList>
    </citation>
    <scope>NUCLEOTIDE SEQUENCE [LARGE SCALE GENOMIC DNA]</scope>
    <source>
        <strain evidence="2">DTO 134E9</strain>
    </source>
</reference>
<keyword evidence="2" id="KW-1185">Reference proteome</keyword>
<organism evidence="1 2">
    <name type="scientific">Aspergillus wentii DTO 134E9</name>
    <dbReference type="NCBI Taxonomy" id="1073089"/>
    <lineage>
        <taxon>Eukaryota</taxon>
        <taxon>Fungi</taxon>
        <taxon>Dikarya</taxon>
        <taxon>Ascomycota</taxon>
        <taxon>Pezizomycotina</taxon>
        <taxon>Eurotiomycetes</taxon>
        <taxon>Eurotiomycetidae</taxon>
        <taxon>Eurotiales</taxon>
        <taxon>Aspergillaceae</taxon>
        <taxon>Aspergillus</taxon>
        <taxon>Aspergillus subgen. Cremei</taxon>
    </lineage>
</organism>